<reference evidence="3 4" key="1">
    <citation type="submission" date="2019-07" db="EMBL/GenBank/DDBJ databases">
        <title>Genomic Encyclopedia of Archaeal and Bacterial Type Strains, Phase II (KMG-II): from individual species to whole genera.</title>
        <authorList>
            <person name="Goeker M."/>
        </authorList>
    </citation>
    <scope>NUCLEOTIDE SEQUENCE [LARGE SCALE GENOMIC DNA]</scope>
    <source>
        <strain evidence="3 4">DSM 46842</strain>
    </source>
</reference>
<keyword evidence="4" id="KW-1185">Reference proteome</keyword>
<feature type="signal peptide" evidence="2">
    <location>
        <begin position="1"/>
        <end position="25"/>
    </location>
</feature>
<gene>
    <name evidence="3" type="ORF">BD833_10633</name>
</gene>
<feature type="region of interest" description="Disordered" evidence="1">
    <location>
        <begin position="185"/>
        <end position="205"/>
    </location>
</feature>
<name>A0A5S5CX64_9ACTN</name>
<accession>A0A5S5CX64</accession>
<sequence length="205" mass="20920">MTVIRTVAGAAAVLLALTASGCSSSSDPGSSSPPMSGTAPSQTPSPSPPTPGPVEEAQALAIALVPDYLETIDDLYLDPSLPLDGIHQVAVAPEATAQATAIGKFRSQGYRQAGRSQLVTASAASTDLSNRPAASPSPVLPTVVVTACVDVGEVDAIDASGSSIVPPGRPRYLIQQLTVVNPNYPDTSSWRVSEAPNRQAQSCDE</sequence>
<keyword evidence="2" id="KW-0732">Signal</keyword>
<dbReference type="PROSITE" id="PS51257">
    <property type="entry name" value="PROKAR_LIPOPROTEIN"/>
    <property type="match status" value="1"/>
</dbReference>
<feature type="compositionally biased region" description="Pro residues" evidence="1">
    <location>
        <begin position="43"/>
        <end position="52"/>
    </location>
</feature>
<evidence type="ECO:0008006" key="5">
    <source>
        <dbReference type="Google" id="ProtNLM"/>
    </source>
</evidence>
<dbReference type="EMBL" id="VNHW01000006">
    <property type="protein sequence ID" value="TYP87446.1"/>
    <property type="molecule type" value="Genomic_DNA"/>
</dbReference>
<evidence type="ECO:0000256" key="2">
    <source>
        <dbReference type="SAM" id="SignalP"/>
    </source>
</evidence>
<evidence type="ECO:0000313" key="3">
    <source>
        <dbReference type="EMBL" id="TYP87446.1"/>
    </source>
</evidence>
<comment type="caution">
    <text evidence="3">The sequence shown here is derived from an EMBL/GenBank/DDBJ whole genome shotgun (WGS) entry which is preliminary data.</text>
</comment>
<proteinExistence type="predicted"/>
<protein>
    <recommendedName>
        <fullName evidence="5">Lipoprotein</fullName>
    </recommendedName>
</protein>
<dbReference type="Proteomes" id="UP000322499">
    <property type="component" value="Unassembled WGS sequence"/>
</dbReference>
<dbReference type="AlphaFoldDB" id="A0A5S5CX64"/>
<evidence type="ECO:0000256" key="1">
    <source>
        <dbReference type="SAM" id="MobiDB-lite"/>
    </source>
</evidence>
<feature type="compositionally biased region" description="Low complexity" evidence="1">
    <location>
        <begin position="22"/>
        <end position="42"/>
    </location>
</feature>
<feature type="chain" id="PRO_5024389402" description="Lipoprotein" evidence="2">
    <location>
        <begin position="26"/>
        <end position="205"/>
    </location>
</feature>
<dbReference type="RefSeq" id="WP_243737582.1">
    <property type="nucleotide sequence ID" value="NZ_VNHW01000006.1"/>
</dbReference>
<evidence type="ECO:0000313" key="4">
    <source>
        <dbReference type="Proteomes" id="UP000322499"/>
    </source>
</evidence>
<organism evidence="3 4">
    <name type="scientific">Blastococcus xanthinilyticus</name>
    <dbReference type="NCBI Taxonomy" id="1564164"/>
    <lineage>
        <taxon>Bacteria</taxon>
        <taxon>Bacillati</taxon>
        <taxon>Actinomycetota</taxon>
        <taxon>Actinomycetes</taxon>
        <taxon>Geodermatophilales</taxon>
        <taxon>Geodermatophilaceae</taxon>
        <taxon>Blastococcus</taxon>
    </lineage>
</organism>
<feature type="region of interest" description="Disordered" evidence="1">
    <location>
        <begin position="22"/>
        <end position="54"/>
    </location>
</feature>